<feature type="coiled-coil region" evidence="3">
    <location>
        <begin position="157"/>
        <end position="194"/>
    </location>
</feature>
<keyword evidence="4" id="KW-0255">Endonuclease</keyword>
<dbReference type="Gene3D" id="3.90.220.20">
    <property type="entry name" value="DNA methylase specificity domains"/>
    <property type="match status" value="2"/>
</dbReference>
<dbReference type="PANTHER" id="PTHR30408">
    <property type="entry name" value="TYPE-1 RESTRICTION ENZYME ECOKI SPECIFICITY PROTEIN"/>
    <property type="match status" value="1"/>
</dbReference>
<proteinExistence type="predicted"/>
<keyword evidence="1" id="KW-0680">Restriction system</keyword>
<reference evidence="4 5" key="1">
    <citation type="submission" date="2023-03" db="EMBL/GenBank/DDBJ databases">
        <title>WGS of Methanotrichaceae archaeon Mx.</title>
        <authorList>
            <person name="Sorokin D.Y."/>
            <person name="Merkel A.Y."/>
        </authorList>
    </citation>
    <scope>NUCLEOTIDE SEQUENCE [LARGE SCALE GENOMIC DNA]</scope>
    <source>
        <strain evidence="4 5">Mx</strain>
    </source>
</reference>
<sequence>MFERLGEKTNWPIRSLGDGLEINKDSWIEIDNLTEYNILGVTSRGVGIAIKRMVRGFELTMRRYQVASNNQLMWCKVDTKNGAFGVTKDNHLGSLASSNMCLADINTKIFNPKFLEFLFRLPLVYEELTNASLGTTNRQYLKPQELLDNVKFHVPPIDEQRRMVARIEELAAKIEEAQDLRRQAAEEAEALFAAATRFIFNFKLSSMATIEEIVGKKNLKNGLSIRTIGDDSQIKCLRLSGLRDGKIDCSDSKPIPITDIEAKPYLIKDYDVFIVRGNGSKSLVGRAGMVVGAIPGTIFPDLFIRVPLDKNQILPEFFVAWWNSQKMRDLIEETAKTTSGIWKINQGHIASFSIPILPLTEQRRIVAHLDGLQAHVDGLKRCQARTAEELDALLPAVLERAFRGELGSRAAGSILTIL</sequence>
<evidence type="ECO:0000313" key="5">
    <source>
        <dbReference type="Proteomes" id="UP001220010"/>
    </source>
</evidence>
<evidence type="ECO:0000256" key="3">
    <source>
        <dbReference type="SAM" id="Coils"/>
    </source>
</evidence>
<dbReference type="SUPFAM" id="SSF116734">
    <property type="entry name" value="DNA methylase specificity domain"/>
    <property type="match status" value="2"/>
</dbReference>
<dbReference type="PANTHER" id="PTHR30408:SF12">
    <property type="entry name" value="TYPE I RESTRICTION ENZYME MJAVIII SPECIFICITY SUBUNIT"/>
    <property type="match status" value="1"/>
</dbReference>
<dbReference type="Proteomes" id="UP001220010">
    <property type="component" value="Unassembled WGS sequence"/>
</dbReference>
<organism evidence="4 5">
    <name type="scientific">Candidatus Methanocrinis natronophilus</name>
    <dbReference type="NCBI Taxonomy" id="3033396"/>
    <lineage>
        <taxon>Archaea</taxon>
        <taxon>Methanobacteriati</taxon>
        <taxon>Methanobacteriota</taxon>
        <taxon>Stenosarchaea group</taxon>
        <taxon>Methanomicrobia</taxon>
        <taxon>Methanotrichales</taxon>
        <taxon>Methanotrichaceae</taxon>
        <taxon>Methanocrinis</taxon>
    </lineage>
</organism>
<keyword evidence="3" id="KW-0175">Coiled coil</keyword>
<protein>
    <submittedName>
        <fullName evidence="4">Restriction endonuclease subunit S</fullName>
    </submittedName>
</protein>
<dbReference type="GO" id="GO:0004519">
    <property type="term" value="F:endonuclease activity"/>
    <property type="evidence" value="ECO:0007669"/>
    <property type="project" value="UniProtKB-KW"/>
</dbReference>
<keyword evidence="4" id="KW-0540">Nuclease</keyword>
<dbReference type="EMBL" id="JARFPK010000024">
    <property type="protein sequence ID" value="MDF0590996.1"/>
    <property type="molecule type" value="Genomic_DNA"/>
</dbReference>
<gene>
    <name evidence="4" type="ORF">P0O15_07425</name>
</gene>
<comment type="caution">
    <text evidence="4">The sequence shown here is derived from an EMBL/GenBank/DDBJ whole genome shotgun (WGS) entry which is preliminary data.</text>
</comment>
<dbReference type="InterPro" id="IPR052021">
    <property type="entry name" value="Type-I_RS_S_subunit"/>
</dbReference>
<evidence type="ECO:0000313" key="4">
    <source>
        <dbReference type="EMBL" id="MDF0590996.1"/>
    </source>
</evidence>
<evidence type="ECO:0000256" key="1">
    <source>
        <dbReference type="ARBA" id="ARBA00022747"/>
    </source>
</evidence>
<keyword evidence="4" id="KW-0378">Hydrolase</keyword>
<name>A0ABT5X8I9_9EURY</name>
<dbReference type="RefSeq" id="WP_316966741.1">
    <property type="nucleotide sequence ID" value="NZ_JARFPK010000024.1"/>
</dbReference>
<dbReference type="InterPro" id="IPR044946">
    <property type="entry name" value="Restrct_endonuc_typeI_TRD_sf"/>
</dbReference>
<accession>A0ABT5X8I9</accession>
<keyword evidence="5" id="KW-1185">Reference proteome</keyword>
<evidence type="ECO:0000256" key="2">
    <source>
        <dbReference type="ARBA" id="ARBA00023125"/>
    </source>
</evidence>
<keyword evidence="2" id="KW-0238">DNA-binding</keyword>